<dbReference type="InterPro" id="IPR016977">
    <property type="entry name" value="ComGF"/>
</dbReference>
<dbReference type="EMBL" id="JACXAI010000001">
    <property type="protein sequence ID" value="MBD1378833.1"/>
    <property type="molecule type" value="Genomic_DNA"/>
</dbReference>
<sequence length="140" mass="15891">MLNLLFSLFVTFMITSSFTIILPLILINLNNSSDIHPLEWSLATKQMSKDIFEAKGISTISYAAIVKNKNNQQILFQRSGTFLRRSVEAAGNEYVIKKVKDVKFTKIPKGLKMEVTSLSGRKRQVSFPTLESFERGKIDE</sequence>
<accession>A0A926NF32</accession>
<dbReference type="Proteomes" id="UP000626844">
    <property type="component" value="Unassembled WGS sequence"/>
</dbReference>
<dbReference type="Pfam" id="PF15980">
    <property type="entry name" value="ComGF"/>
    <property type="match status" value="1"/>
</dbReference>
<gene>
    <name evidence="1" type="ORF">IC621_01200</name>
</gene>
<reference evidence="1" key="1">
    <citation type="submission" date="2020-09" db="EMBL/GenBank/DDBJ databases">
        <title>A novel bacterium of genus Bacillus, isolated from South China Sea.</title>
        <authorList>
            <person name="Huang H."/>
            <person name="Mo K."/>
            <person name="Hu Y."/>
        </authorList>
    </citation>
    <scope>NUCLEOTIDE SEQUENCE</scope>
    <source>
        <strain evidence="1">IB182487</strain>
    </source>
</reference>
<keyword evidence="2" id="KW-1185">Reference proteome</keyword>
<dbReference type="AlphaFoldDB" id="A0A926NF32"/>
<name>A0A926NF32_9BACI</name>
<organism evidence="1 2">
    <name type="scientific">Metabacillus arenae</name>
    <dbReference type="NCBI Taxonomy" id="2771434"/>
    <lineage>
        <taxon>Bacteria</taxon>
        <taxon>Bacillati</taxon>
        <taxon>Bacillota</taxon>
        <taxon>Bacilli</taxon>
        <taxon>Bacillales</taxon>
        <taxon>Bacillaceae</taxon>
        <taxon>Metabacillus</taxon>
    </lineage>
</organism>
<evidence type="ECO:0000313" key="1">
    <source>
        <dbReference type="EMBL" id="MBD1378833.1"/>
    </source>
</evidence>
<dbReference type="RefSeq" id="WP_191154896.1">
    <property type="nucleotide sequence ID" value="NZ_JACXAI010000001.1"/>
</dbReference>
<evidence type="ECO:0000313" key="2">
    <source>
        <dbReference type="Proteomes" id="UP000626844"/>
    </source>
</evidence>
<protein>
    <submittedName>
        <fullName evidence="1">ComGF family competence protein</fullName>
    </submittedName>
</protein>
<comment type="caution">
    <text evidence="1">The sequence shown here is derived from an EMBL/GenBank/DDBJ whole genome shotgun (WGS) entry which is preliminary data.</text>
</comment>
<proteinExistence type="predicted"/>